<dbReference type="RefSeq" id="WP_119035485.1">
    <property type="nucleotide sequence ID" value="NZ_QXDC01000003.1"/>
</dbReference>
<evidence type="ECO:0008006" key="4">
    <source>
        <dbReference type="Google" id="ProtNLM"/>
    </source>
</evidence>
<comment type="caution">
    <text evidence="2">The sequence shown here is derived from an EMBL/GenBank/DDBJ whole genome shotgun (WGS) entry which is preliminary data.</text>
</comment>
<accession>A0A397P5W7</accession>
<protein>
    <recommendedName>
        <fullName evidence="4">Peptidase inhibitor I78 family protein</fullName>
    </recommendedName>
</protein>
<feature type="chain" id="PRO_5017415804" description="Peptidase inhibitor I78 family protein" evidence="1">
    <location>
        <begin position="32"/>
        <end position="90"/>
    </location>
</feature>
<name>A0A397P5W7_9SPHN</name>
<evidence type="ECO:0000256" key="1">
    <source>
        <dbReference type="SAM" id="SignalP"/>
    </source>
</evidence>
<feature type="signal peptide" evidence="1">
    <location>
        <begin position="1"/>
        <end position="31"/>
    </location>
</feature>
<dbReference type="OrthoDB" id="7575276at2"/>
<proteinExistence type="predicted"/>
<gene>
    <name evidence="2" type="ORF">DFR49_1879</name>
</gene>
<dbReference type="AlphaFoldDB" id="A0A397P5W7"/>
<reference evidence="2 3" key="1">
    <citation type="submission" date="2018-08" db="EMBL/GenBank/DDBJ databases">
        <title>Genomic Encyclopedia of Type Strains, Phase IV (KMG-IV): sequencing the most valuable type-strain genomes for metagenomic binning, comparative biology and taxonomic classification.</title>
        <authorList>
            <person name="Goeker M."/>
        </authorList>
    </citation>
    <scope>NUCLEOTIDE SEQUENCE [LARGE SCALE GENOMIC DNA]</scope>
    <source>
        <strain evidence="2 3">DSM 25527</strain>
    </source>
</reference>
<dbReference type="EMBL" id="QXDC01000003">
    <property type="protein sequence ID" value="RIA43653.1"/>
    <property type="molecule type" value="Genomic_DNA"/>
</dbReference>
<keyword evidence="1" id="KW-0732">Signal</keyword>
<evidence type="ECO:0000313" key="2">
    <source>
        <dbReference type="EMBL" id="RIA43653.1"/>
    </source>
</evidence>
<organism evidence="2 3">
    <name type="scientific">Hephaestia caeni</name>
    <dbReference type="NCBI Taxonomy" id="645617"/>
    <lineage>
        <taxon>Bacteria</taxon>
        <taxon>Pseudomonadati</taxon>
        <taxon>Pseudomonadota</taxon>
        <taxon>Alphaproteobacteria</taxon>
        <taxon>Sphingomonadales</taxon>
        <taxon>Sphingomonadaceae</taxon>
        <taxon>Hephaestia</taxon>
    </lineage>
</organism>
<evidence type="ECO:0000313" key="3">
    <source>
        <dbReference type="Proteomes" id="UP000266568"/>
    </source>
</evidence>
<sequence>MSKHSVPARLIVLAGAAAVLGTAMLPTAAIAKDKDEHTITVPASAIKDATSKLCMPRTMIDKSKKSPLPKTVCYTQAEWAEKGVTIVVKD</sequence>
<keyword evidence="3" id="KW-1185">Reference proteome</keyword>
<dbReference type="Proteomes" id="UP000266568">
    <property type="component" value="Unassembled WGS sequence"/>
</dbReference>